<reference evidence="2 3" key="1">
    <citation type="submission" date="2017-08" db="EMBL/GenBank/DDBJ databases">
        <authorList>
            <person name="de Groot N.N."/>
        </authorList>
    </citation>
    <scope>NUCLEOTIDE SEQUENCE [LARGE SCALE GENOMIC DNA]</scope>
    <source>
        <strain evidence="2 3">USBA 352</strain>
    </source>
</reference>
<accession>A0A285TNI5</accession>
<evidence type="ECO:0000313" key="3">
    <source>
        <dbReference type="Proteomes" id="UP000219331"/>
    </source>
</evidence>
<feature type="signal peptide" evidence="1">
    <location>
        <begin position="1"/>
        <end position="33"/>
    </location>
</feature>
<proteinExistence type="predicted"/>
<dbReference type="AlphaFoldDB" id="A0A285TNI5"/>
<keyword evidence="3" id="KW-1185">Reference proteome</keyword>
<name>A0A285TNI5_9HYPH</name>
<evidence type="ECO:0008006" key="4">
    <source>
        <dbReference type="Google" id="ProtNLM"/>
    </source>
</evidence>
<protein>
    <recommendedName>
        <fullName evidence="4">YARHG domain-containing protein</fullName>
    </recommendedName>
</protein>
<keyword evidence="1" id="KW-0732">Signal</keyword>
<dbReference type="Proteomes" id="UP000219331">
    <property type="component" value="Unassembled WGS sequence"/>
</dbReference>
<gene>
    <name evidence="2" type="ORF">SAMN05421512_11256</name>
</gene>
<evidence type="ECO:0000256" key="1">
    <source>
        <dbReference type="SAM" id="SignalP"/>
    </source>
</evidence>
<dbReference type="EMBL" id="OBML01000012">
    <property type="protein sequence ID" value="SOC22380.1"/>
    <property type="molecule type" value="Genomic_DNA"/>
</dbReference>
<dbReference type="RefSeq" id="WP_208980416.1">
    <property type="nucleotide sequence ID" value="NZ_OBML01000012.1"/>
</dbReference>
<evidence type="ECO:0000313" key="2">
    <source>
        <dbReference type="EMBL" id="SOC22380.1"/>
    </source>
</evidence>
<feature type="chain" id="PRO_5013239017" description="YARHG domain-containing protein" evidence="1">
    <location>
        <begin position="34"/>
        <end position="115"/>
    </location>
</feature>
<organism evidence="2 3">
    <name type="scientific">Stappia indica</name>
    <dbReference type="NCBI Taxonomy" id="538381"/>
    <lineage>
        <taxon>Bacteria</taxon>
        <taxon>Pseudomonadati</taxon>
        <taxon>Pseudomonadota</taxon>
        <taxon>Alphaproteobacteria</taxon>
        <taxon>Hyphomicrobiales</taxon>
        <taxon>Stappiaceae</taxon>
        <taxon>Stappia</taxon>
    </lineage>
</organism>
<sequence length="115" mass="12977">MRIDRLTKVGTGLAAATLSALILMTLAPQPAAAQRPDLRRMSCNQAQNLVARRGAVVMTTGQYTYERFVAGPRWCDHWETVRPAQVRTRDTGRCIVGYICETPLFSPWERRGGWR</sequence>